<organism evidence="9 10">
    <name type="scientific">Lecanosticta acicola</name>
    <dbReference type="NCBI Taxonomy" id="111012"/>
    <lineage>
        <taxon>Eukaryota</taxon>
        <taxon>Fungi</taxon>
        <taxon>Dikarya</taxon>
        <taxon>Ascomycota</taxon>
        <taxon>Pezizomycotina</taxon>
        <taxon>Dothideomycetes</taxon>
        <taxon>Dothideomycetidae</taxon>
        <taxon>Mycosphaerellales</taxon>
        <taxon>Mycosphaerellaceae</taxon>
        <taxon>Lecanosticta</taxon>
    </lineage>
</organism>
<dbReference type="PANTHER" id="PTHR13383">
    <property type="entry name" value="RIBONUCLEASE H2 SUBUNIT B"/>
    <property type="match status" value="1"/>
</dbReference>
<keyword evidence="10" id="KW-1185">Reference proteome</keyword>
<feature type="region of interest" description="Disordered" evidence="6">
    <location>
        <begin position="261"/>
        <end position="309"/>
    </location>
</feature>
<comment type="subcellular location">
    <subcellularLocation>
        <location evidence="1">Nucleus</location>
    </subcellularLocation>
</comment>
<evidence type="ECO:0000256" key="2">
    <source>
        <dbReference type="ARBA" id="ARBA00019062"/>
    </source>
</evidence>
<sequence length="444" mass="48484">MPPKIRSKPAAPKKKDEEQETSKPAIKKLDASVDNPPQVFILPRDTSSDARIATIPNPSTDVPNRYLVCPERGFYEFTKVAAPKSQQRSWLLAPDGEQKPDASERQEKDECEDEKDSNADVGYVLQAPDMLVATPVDPLFLLLPSLAGDGKSIGQEYLASSDYISSLMESSRQLSQVLQPRIEGHLGRTVESRLDAVCDCMDMGEEKMYALSLPKLVKELVSKAKRMTSRGLPASLEERFVKQALGTPVLSIKREESSISIATDDSSAGAESQSASEAQSQETDASGTTTATVSTSATSVSVGSTGNAQSAPEEITNLLRLRIAINFITTSYLSPALRTRLEPVFSDKKITEIDFSPLDKHLAHIASLKKEAQALRSLSDNISRKRSTMDDDEAIGKAEAKKRKKEEEEKNKKNVSLGIKKLAKADTSGMKKMSSFFTTAPAKR</sequence>
<feature type="compositionally biased region" description="Basic and acidic residues" evidence="6">
    <location>
        <begin position="13"/>
        <end position="31"/>
    </location>
</feature>
<dbReference type="Proteomes" id="UP001296104">
    <property type="component" value="Unassembled WGS sequence"/>
</dbReference>
<feature type="domain" description="Rnh202 triple barrel" evidence="8">
    <location>
        <begin position="41"/>
        <end position="137"/>
    </location>
</feature>
<feature type="region of interest" description="Disordered" evidence="6">
    <location>
        <begin position="1"/>
        <end position="62"/>
    </location>
</feature>
<dbReference type="GO" id="GO:0006401">
    <property type="term" value="P:RNA catabolic process"/>
    <property type="evidence" value="ECO:0007669"/>
    <property type="project" value="TreeGrafter"/>
</dbReference>
<accession>A0AAI8YVE6</accession>
<gene>
    <name evidence="9" type="ORF">LECACI_7A002758</name>
</gene>
<evidence type="ECO:0000313" key="10">
    <source>
        <dbReference type="Proteomes" id="UP001296104"/>
    </source>
</evidence>
<evidence type="ECO:0000256" key="4">
    <source>
        <dbReference type="ARBA" id="ARBA00024778"/>
    </source>
</evidence>
<proteinExistence type="predicted"/>
<feature type="compositionally biased region" description="Low complexity" evidence="6">
    <location>
        <begin position="261"/>
        <end position="306"/>
    </location>
</feature>
<comment type="function">
    <text evidence="4">Non catalytic subunit of RNase H2, an endonuclease that specifically degrades the RNA of RNA:DNA hybrids. Participates in DNA replication, possibly by mediating the removal of lagging-strand Okazaki fragment RNA primers during DNA replication. Mediates the excision of single ribonucleotides from DNA:RNA duplexes.</text>
</comment>
<dbReference type="PANTHER" id="PTHR13383:SF11">
    <property type="entry name" value="RIBONUCLEASE H2 SUBUNIT B"/>
    <property type="match status" value="1"/>
</dbReference>
<dbReference type="EMBL" id="CAVMBE010000012">
    <property type="protein sequence ID" value="CAK3919937.1"/>
    <property type="molecule type" value="Genomic_DNA"/>
</dbReference>
<dbReference type="InterPro" id="IPR019024">
    <property type="entry name" value="RNase_H2_suB_wHTH"/>
</dbReference>
<evidence type="ECO:0000256" key="6">
    <source>
        <dbReference type="SAM" id="MobiDB-lite"/>
    </source>
</evidence>
<dbReference type="Pfam" id="PF17745">
    <property type="entry name" value="Ydr279_N"/>
    <property type="match status" value="1"/>
</dbReference>
<feature type="region of interest" description="Disordered" evidence="6">
    <location>
        <begin position="86"/>
        <end position="118"/>
    </location>
</feature>
<feature type="compositionally biased region" description="Basic and acidic residues" evidence="6">
    <location>
        <begin position="394"/>
        <end position="412"/>
    </location>
</feature>
<dbReference type="GO" id="GO:0032299">
    <property type="term" value="C:ribonuclease H2 complex"/>
    <property type="evidence" value="ECO:0007669"/>
    <property type="project" value="InterPro"/>
</dbReference>
<evidence type="ECO:0000256" key="3">
    <source>
        <dbReference type="ARBA" id="ARBA00023242"/>
    </source>
</evidence>
<evidence type="ECO:0000256" key="1">
    <source>
        <dbReference type="ARBA" id="ARBA00004123"/>
    </source>
</evidence>
<reference evidence="9" key="1">
    <citation type="submission" date="2023-11" db="EMBL/GenBank/DDBJ databases">
        <authorList>
            <person name="Alioto T."/>
            <person name="Alioto T."/>
            <person name="Gomez Garrido J."/>
        </authorList>
    </citation>
    <scope>NUCLEOTIDE SEQUENCE</scope>
</reference>
<feature type="domain" description="Ribonuclease H2 subunit B wHTH" evidence="7">
    <location>
        <begin position="140"/>
        <end position="341"/>
    </location>
</feature>
<keyword evidence="3" id="KW-0539">Nucleus</keyword>
<evidence type="ECO:0000259" key="7">
    <source>
        <dbReference type="Pfam" id="PF09468"/>
    </source>
</evidence>
<feature type="region of interest" description="Disordered" evidence="6">
    <location>
        <begin position="425"/>
        <end position="444"/>
    </location>
</feature>
<evidence type="ECO:0000259" key="8">
    <source>
        <dbReference type="Pfam" id="PF17745"/>
    </source>
</evidence>
<dbReference type="GO" id="GO:0005654">
    <property type="term" value="C:nucleoplasm"/>
    <property type="evidence" value="ECO:0007669"/>
    <property type="project" value="TreeGrafter"/>
</dbReference>
<feature type="compositionally biased region" description="Basic and acidic residues" evidence="6">
    <location>
        <begin position="96"/>
        <end position="108"/>
    </location>
</feature>
<dbReference type="InterPro" id="IPR041195">
    <property type="entry name" value="Rnh202_N"/>
</dbReference>
<evidence type="ECO:0000256" key="5">
    <source>
        <dbReference type="ARBA" id="ARBA00033464"/>
    </source>
</evidence>
<dbReference type="CDD" id="cd09270">
    <property type="entry name" value="RNase_H2-B"/>
    <property type="match status" value="1"/>
</dbReference>
<dbReference type="InterPro" id="IPR040456">
    <property type="entry name" value="RNase_H2_suB"/>
</dbReference>
<dbReference type="Gene3D" id="1.10.20.120">
    <property type="match status" value="1"/>
</dbReference>
<dbReference type="AlphaFoldDB" id="A0AAI8YVE6"/>
<dbReference type="Pfam" id="PF09468">
    <property type="entry name" value="RNase_H2-Ydr279"/>
    <property type="match status" value="1"/>
</dbReference>
<name>A0AAI8YVE6_9PEZI</name>
<feature type="region of interest" description="Disordered" evidence="6">
    <location>
        <begin position="384"/>
        <end position="415"/>
    </location>
</feature>
<comment type="caution">
    <text evidence="9">The sequence shown here is derived from an EMBL/GenBank/DDBJ whole genome shotgun (WGS) entry which is preliminary data.</text>
</comment>
<evidence type="ECO:0000313" key="9">
    <source>
        <dbReference type="EMBL" id="CAK3919937.1"/>
    </source>
</evidence>
<protein>
    <recommendedName>
        <fullName evidence="2">Ribonuclease H2 subunit B</fullName>
    </recommendedName>
    <alternativeName>
        <fullName evidence="5">Ribonuclease HI subunit B</fullName>
    </alternativeName>
</protein>